<feature type="transmembrane region" description="Helical" evidence="1">
    <location>
        <begin position="85"/>
        <end position="102"/>
    </location>
</feature>
<dbReference type="Proteomes" id="UP001610818">
    <property type="component" value="Unassembled WGS sequence"/>
</dbReference>
<accession>A0ABW7QNI4</accession>
<evidence type="ECO:0008006" key="4">
    <source>
        <dbReference type="Google" id="ProtNLM"/>
    </source>
</evidence>
<reference evidence="2 3" key="1">
    <citation type="submission" date="2024-10" db="EMBL/GenBank/DDBJ databases">
        <title>The Natural Products Discovery Center: Release of the First 8490 Sequenced Strains for Exploring Actinobacteria Biosynthetic Diversity.</title>
        <authorList>
            <person name="Kalkreuter E."/>
            <person name="Kautsar S.A."/>
            <person name="Yang D."/>
            <person name="Bader C.D."/>
            <person name="Teijaro C.N."/>
            <person name="Fluegel L."/>
            <person name="Davis C.M."/>
            <person name="Simpson J.R."/>
            <person name="Lauterbach L."/>
            <person name="Steele A.D."/>
            <person name="Gui C."/>
            <person name="Meng S."/>
            <person name="Li G."/>
            <person name="Viehrig K."/>
            <person name="Ye F."/>
            <person name="Su P."/>
            <person name="Kiefer A.F."/>
            <person name="Nichols A."/>
            <person name="Cepeda A.J."/>
            <person name="Yan W."/>
            <person name="Fan B."/>
            <person name="Jiang Y."/>
            <person name="Adhikari A."/>
            <person name="Zheng C.-J."/>
            <person name="Schuster L."/>
            <person name="Cowan T.M."/>
            <person name="Smanski M.J."/>
            <person name="Chevrette M.G."/>
            <person name="De Carvalho L.P.S."/>
            <person name="Shen B."/>
        </authorList>
    </citation>
    <scope>NUCLEOTIDE SEQUENCE [LARGE SCALE GENOMIC DNA]</scope>
    <source>
        <strain evidence="2 3">NPDC017990</strain>
    </source>
</reference>
<name>A0ABW7QNI4_9ACTN</name>
<keyword evidence="3" id="KW-1185">Reference proteome</keyword>
<gene>
    <name evidence="2" type="ORF">ACH4F9_08030</name>
</gene>
<keyword evidence="1" id="KW-0472">Membrane</keyword>
<dbReference type="EMBL" id="JBIRGQ010000002">
    <property type="protein sequence ID" value="MFH8544936.1"/>
    <property type="molecule type" value="Genomic_DNA"/>
</dbReference>
<evidence type="ECO:0000313" key="2">
    <source>
        <dbReference type="EMBL" id="MFH8544936.1"/>
    </source>
</evidence>
<evidence type="ECO:0000256" key="1">
    <source>
        <dbReference type="SAM" id="Phobius"/>
    </source>
</evidence>
<keyword evidence="1" id="KW-0812">Transmembrane</keyword>
<evidence type="ECO:0000313" key="3">
    <source>
        <dbReference type="Proteomes" id="UP001610818"/>
    </source>
</evidence>
<keyword evidence="1" id="KW-1133">Transmembrane helix</keyword>
<feature type="transmembrane region" description="Helical" evidence="1">
    <location>
        <begin position="16"/>
        <end position="36"/>
    </location>
</feature>
<feature type="transmembrane region" description="Helical" evidence="1">
    <location>
        <begin position="108"/>
        <end position="126"/>
    </location>
</feature>
<proteinExistence type="predicted"/>
<sequence length="135" mass="15403">MTVEGSGQATRRERYLALRLGFFKWFFVLSMLRMFATPASKDFFGRELVPWPTWDWALCALVPVLVVYGFRRPGDWQELRGERSLIKWALVLYLVYALMGAVGTGSPGLWIATGICLAGFAGMWHLNRKERLRAG</sequence>
<dbReference type="RefSeq" id="WP_397709469.1">
    <property type="nucleotide sequence ID" value="NZ_JBIRGN010000002.1"/>
</dbReference>
<feature type="transmembrane region" description="Helical" evidence="1">
    <location>
        <begin position="48"/>
        <end position="70"/>
    </location>
</feature>
<organism evidence="2 3">
    <name type="scientific">Streptomyces longisporoflavus</name>
    <dbReference type="NCBI Taxonomy" id="28044"/>
    <lineage>
        <taxon>Bacteria</taxon>
        <taxon>Bacillati</taxon>
        <taxon>Actinomycetota</taxon>
        <taxon>Actinomycetes</taxon>
        <taxon>Kitasatosporales</taxon>
        <taxon>Streptomycetaceae</taxon>
        <taxon>Streptomyces</taxon>
    </lineage>
</organism>
<comment type="caution">
    <text evidence="2">The sequence shown here is derived from an EMBL/GenBank/DDBJ whole genome shotgun (WGS) entry which is preliminary data.</text>
</comment>
<protein>
    <recommendedName>
        <fullName evidence="4">Integral membrane protein</fullName>
    </recommendedName>
</protein>